<organism evidence="2 3">
    <name type="scientific">Portunus trituberculatus</name>
    <name type="common">Swimming crab</name>
    <name type="synonym">Neptunus trituberculatus</name>
    <dbReference type="NCBI Taxonomy" id="210409"/>
    <lineage>
        <taxon>Eukaryota</taxon>
        <taxon>Metazoa</taxon>
        <taxon>Ecdysozoa</taxon>
        <taxon>Arthropoda</taxon>
        <taxon>Crustacea</taxon>
        <taxon>Multicrustacea</taxon>
        <taxon>Malacostraca</taxon>
        <taxon>Eumalacostraca</taxon>
        <taxon>Eucarida</taxon>
        <taxon>Decapoda</taxon>
        <taxon>Pleocyemata</taxon>
        <taxon>Brachyura</taxon>
        <taxon>Eubrachyura</taxon>
        <taxon>Portunoidea</taxon>
        <taxon>Portunidae</taxon>
        <taxon>Portuninae</taxon>
        <taxon>Portunus</taxon>
    </lineage>
</organism>
<sequence length="56" mass="6007">MPLAFPPSAEVVLSPSPPTGQENQYTNLKSFLPPHTASGREEEEAGEVRREAASTP</sequence>
<proteinExistence type="predicted"/>
<feature type="compositionally biased region" description="Polar residues" evidence="1">
    <location>
        <begin position="19"/>
        <end position="29"/>
    </location>
</feature>
<evidence type="ECO:0000313" key="2">
    <source>
        <dbReference type="EMBL" id="MPC52487.1"/>
    </source>
</evidence>
<reference evidence="2 3" key="1">
    <citation type="submission" date="2019-05" db="EMBL/GenBank/DDBJ databases">
        <title>Another draft genome of Portunus trituberculatus and its Hox gene families provides insights of decapod evolution.</title>
        <authorList>
            <person name="Jeong J.-H."/>
            <person name="Song I."/>
            <person name="Kim S."/>
            <person name="Choi T."/>
            <person name="Kim D."/>
            <person name="Ryu S."/>
            <person name="Kim W."/>
        </authorList>
    </citation>
    <scope>NUCLEOTIDE SEQUENCE [LARGE SCALE GENOMIC DNA]</scope>
    <source>
        <tissue evidence="2">Muscle</tissue>
    </source>
</reference>
<comment type="caution">
    <text evidence="2">The sequence shown here is derived from an EMBL/GenBank/DDBJ whole genome shotgun (WGS) entry which is preliminary data.</text>
</comment>
<feature type="region of interest" description="Disordered" evidence="1">
    <location>
        <begin position="1"/>
        <end position="56"/>
    </location>
</feature>
<name>A0A5B7G4N4_PORTR</name>
<dbReference type="EMBL" id="VSRR010010915">
    <property type="protein sequence ID" value="MPC52487.1"/>
    <property type="molecule type" value="Genomic_DNA"/>
</dbReference>
<protein>
    <submittedName>
        <fullName evidence="2">Uncharacterized protein</fullName>
    </submittedName>
</protein>
<accession>A0A5B7G4N4</accession>
<evidence type="ECO:0000256" key="1">
    <source>
        <dbReference type="SAM" id="MobiDB-lite"/>
    </source>
</evidence>
<dbReference type="AlphaFoldDB" id="A0A5B7G4N4"/>
<dbReference type="Proteomes" id="UP000324222">
    <property type="component" value="Unassembled WGS sequence"/>
</dbReference>
<evidence type="ECO:0000313" key="3">
    <source>
        <dbReference type="Proteomes" id="UP000324222"/>
    </source>
</evidence>
<keyword evidence="3" id="KW-1185">Reference proteome</keyword>
<gene>
    <name evidence="2" type="ORF">E2C01_046357</name>
</gene>
<feature type="compositionally biased region" description="Basic and acidic residues" evidence="1">
    <location>
        <begin position="46"/>
        <end position="56"/>
    </location>
</feature>